<gene>
    <name evidence="2" type="primary">25</name>
    <name evidence="2" type="ORF">SEA_BLINO_25</name>
</gene>
<evidence type="ECO:0000313" key="2">
    <source>
        <dbReference type="EMBL" id="QPL13973.1"/>
    </source>
</evidence>
<dbReference type="KEGG" id="vg:65132675"/>
<keyword evidence="1" id="KW-0812">Transmembrane</keyword>
<dbReference type="RefSeq" id="YP_010114114.1">
    <property type="nucleotide sequence ID" value="NC_055912.1"/>
</dbReference>
<protein>
    <recommendedName>
        <fullName evidence="4">Holin</fullName>
    </recommendedName>
</protein>
<evidence type="ECO:0000256" key="1">
    <source>
        <dbReference type="SAM" id="Phobius"/>
    </source>
</evidence>
<dbReference type="InterPro" id="IPR056964">
    <property type="entry name" value="Phage_holin"/>
</dbReference>
<evidence type="ECO:0000313" key="3">
    <source>
        <dbReference type="Proteomes" id="UP000594822"/>
    </source>
</evidence>
<dbReference type="GeneID" id="65132675"/>
<name>A0A7T0Q3L4_9CAUD</name>
<feature type="transmembrane region" description="Helical" evidence="1">
    <location>
        <begin position="36"/>
        <end position="58"/>
    </location>
</feature>
<sequence>MRQAGDIGALYVLIAVLIYTNIYFLRSPWRSSALTIIFAIKNVLVVLLVGQVVASLFWPDYPGREWLRFFDYWACGTAYLALSVLLWRMQSQDRAQFRADEDAARVEQRARSEADQ</sequence>
<dbReference type="Pfam" id="PF23778">
    <property type="entry name" value="Phage_holin_2"/>
    <property type="match status" value="1"/>
</dbReference>
<dbReference type="EMBL" id="MW291016">
    <property type="protein sequence ID" value="QPL13973.1"/>
    <property type="molecule type" value="Genomic_DNA"/>
</dbReference>
<keyword evidence="3" id="KW-1185">Reference proteome</keyword>
<keyword evidence="1" id="KW-0472">Membrane</keyword>
<evidence type="ECO:0008006" key="4">
    <source>
        <dbReference type="Google" id="ProtNLM"/>
    </source>
</evidence>
<feature type="transmembrane region" description="Helical" evidence="1">
    <location>
        <begin position="70"/>
        <end position="88"/>
    </location>
</feature>
<keyword evidence="1" id="KW-1133">Transmembrane helix</keyword>
<feature type="transmembrane region" description="Helical" evidence="1">
    <location>
        <begin position="6"/>
        <end position="24"/>
    </location>
</feature>
<reference evidence="2 3" key="1">
    <citation type="submission" date="2020-11" db="EMBL/GenBank/DDBJ databases">
        <authorList>
            <person name="Abbas M."/>
            <person name="Al-Sayah O.M."/>
            <person name="Andersen R.L.H."/>
            <person name="Bergmann J.E."/>
            <person name="Bova E."/>
            <person name="Brown M.E."/>
            <person name="Bubb C.A."/>
            <person name="Burke A.C."/>
            <person name="Callaghan L.J."/>
            <person name="Cen M."/>
            <person name="Choy S."/>
            <person name="Cooney E.A."/>
            <person name="Costea E.M."/>
            <person name="Dean S.N."/>
            <person name="DeRose A."/>
            <person name="Dusenberry H.A."/>
            <person name="English J.H."/>
            <person name="Evans K.M."/>
            <person name="Ganiere N.C."/>
            <person name="Gidwani K.N."/>
            <person name="Giroski J.N."/>
            <person name="Golden E.M."/>
            <person name="Gonzalez D."/>
            <person name="Graham A.P."/>
            <person name="Guo Y."/>
            <person name="Hua K.S."/>
            <person name="Huynh L.M."/>
            <person name="Isaac D.M."/>
            <person name="Karmazyn C.B."/>
            <person name="Keith A.M."/>
            <person name="Khattri M.R."/>
            <person name="Khieu A.S."/>
            <person name="Khripkova S.C."/>
            <person name="Kim J.W."/>
            <person name="Lane S.C."/>
            <person name="Lascola A.T."/>
            <person name="Loui A.O."/>
            <person name="Lux A.T."/>
            <person name="Mannino A.M."/>
            <person name="Marcinko M.S."/>
            <person name="Martin A."/>
            <person name="Marvil H.G."/>
            <person name="May R.M."/>
            <person name="Mihalic J.A."/>
            <person name="Mullen A.E."/>
            <person name="Neal C.V."/>
            <person name="Neal M.A."/>
            <person name="Ortiz G."/>
            <person name="Patel R.U."/>
            <person name="Pathapadu A.S."/>
            <person name="Pellegrino J."/>
            <person name="Perks C.M."/>
            <person name="Peschel J.L."/>
            <person name="Peters W.T."/>
            <person name="Plenty T.M."/>
            <person name="Ramnath S.P."/>
            <person name="Ranatunga R.N."/>
            <person name="Reed E.A."/>
            <person name="Rockhill M.J."/>
            <person name="Rupp J.S."/>
            <person name="Salmon W.P."/>
            <person name="Santora M.A."/>
            <person name="Satcho E.S."/>
            <person name="Sathasivam A."/>
            <person name="Schartner A.G."/>
            <person name="Sergi R."/>
            <person name="Shannon L.C."/>
            <person name="Shay K.-I.J."/>
            <person name="Steinmetz E.L."/>
            <person name="Stern A.M."/>
            <person name="Vanacore A.D."/>
            <person name="Xu K."/>
            <person name="Grousd J.A."/>
            <person name="Warner M.H."/>
            <person name="Garlena R.A."/>
            <person name="Russell D.A."/>
            <person name="Pope W.H."/>
            <person name="Jacobs-Sera D."/>
            <person name="Hatfull G.F."/>
        </authorList>
    </citation>
    <scope>NUCLEOTIDE SEQUENCE [LARGE SCALE GENOMIC DNA]</scope>
</reference>
<accession>A0A7T0Q3L4</accession>
<organism evidence="2 3">
    <name type="scientific">Gordonia phage Blino</name>
    <dbReference type="NCBI Taxonomy" id="2793696"/>
    <lineage>
        <taxon>Viruses</taxon>
        <taxon>Duplodnaviria</taxon>
        <taxon>Heunggongvirae</taxon>
        <taxon>Uroviricota</taxon>
        <taxon>Caudoviricetes</taxon>
        <taxon>Jujuvirus</taxon>
        <taxon>Jujuvirus blino</taxon>
    </lineage>
</organism>
<proteinExistence type="predicted"/>
<dbReference type="Proteomes" id="UP000594822">
    <property type="component" value="Segment"/>
</dbReference>